<accession>A0A974SM06</accession>
<dbReference type="InterPro" id="IPR018968">
    <property type="entry name" value="Phasin"/>
</dbReference>
<name>A0A974SM06_9RHOO</name>
<dbReference type="RefSeq" id="WP_203386182.1">
    <property type="nucleotide sequence ID" value="NZ_CP064781.1"/>
</dbReference>
<evidence type="ECO:0000313" key="2">
    <source>
        <dbReference type="EMBL" id="QRJ62651.1"/>
    </source>
</evidence>
<dbReference type="AlphaFoldDB" id="A0A974SM06"/>
<sequence>MIKTNEQFAAAGKIALESLLTFANTSLATAERLAALNINTARAFIADSADNANALFAVKDVQGLTSLPGSLAKPAVEKSLAYSRSVYEILNESGNGIAQIVEGQAAELKKSFTAAVEQSLKSAPAGSESVVAVVKSALAQADSAYETLTQSAKQAKATIEANVAAANAATLKLIAKAA</sequence>
<feature type="domain" description="Phasin" evidence="1">
    <location>
        <begin position="6"/>
        <end position="104"/>
    </location>
</feature>
<dbReference type="EMBL" id="CP064781">
    <property type="protein sequence ID" value="QRJ62651.1"/>
    <property type="molecule type" value="Genomic_DNA"/>
</dbReference>
<proteinExistence type="predicted"/>
<dbReference type="NCBIfam" id="TIGR01841">
    <property type="entry name" value="phasin"/>
    <property type="match status" value="1"/>
</dbReference>
<evidence type="ECO:0000259" key="1">
    <source>
        <dbReference type="Pfam" id="PF09361"/>
    </source>
</evidence>
<dbReference type="Pfam" id="PF09361">
    <property type="entry name" value="Phasin_2"/>
    <property type="match status" value="1"/>
</dbReference>
<dbReference type="KEGG" id="ares:IWH25_12815"/>
<reference evidence="2" key="1">
    <citation type="submission" date="2020-11" db="EMBL/GenBank/DDBJ databases">
        <title>Azospira restricta DSM 18626 genome sequence.</title>
        <authorList>
            <person name="Moe W.M."/>
        </authorList>
    </citation>
    <scope>NUCLEOTIDE SEQUENCE</scope>
    <source>
        <strain evidence="2">DSM 18626</strain>
    </source>
</reference>
<dbReference type="Proteomes" id="UP000663444">
    <property type="component" value="Chromosome"/>
</dbReference>
<organism evidence="2 3">
    <name type="scientific">Azospira restricta</name>
    <dbReference type="NCBI Taxonomy" id="404405"/>
    <lineage>
        <taxon>Bacteria</taxon>
        <taxon>Pseudomonadati</taxon>
        <taxon>Pseudomonadota</taxon>
        <taxon>Betaproteobacteria</taxon>
        <taxon>Rhodocyclales</taxon>
        <taxon>Rhodocyclaceae</taxon>
        <taxon>Azospira</taxon>
    </lineage>
</organism>
<gene>
    <name evidence="2" type="ORF">IWH25_12815</name>
</gene>
<dbReference type="InterPro" id="IPR010127">
    <property type="entry name" value="Phasin_subfam-1"/>
</dbReference>
<keyword evidence="3" id="KW-1185">Reference proteome</keyword>
<protein>
    <submittedName>
        <fullName evidence="2">Phasin family protein</fullName>
    </submittedName>
</protein>
<evidence type="ECO:0000313" key="3">
    <source>
        <dbReference type="Proteomes" id="UP000663444"/>
    </source>
</evidence>